<reference evidence="1" key="1">
    <citation type="journal article" date="2012" name="PLoS Genet.">
        <title>Comparative analysis of the genomes of two field isolates of the rice blast fungus Magnaporthe oryzae.</title>
        <authorList>
            <person name="Xue M."/>
            <person name="Yang J."/>
            <person name="Li Z."/>
            <person name="Hu S."/>
            <person name="Yao N."/>
            <person name="Dean R.A."/>
            <person name="Zhao W."/>
            <person name="Shen M."/>
            <person name="Zhang H."/>
            <person name="Li C."/>
            <person name="Liu L."/>
            <person name="Cao L."/>
            <person name="Xu X."/>
            <person name="Xing Y."/>
            <person name="Hsiang T."/>
            <person name="Zhang Z."/>
            <person name="Xu J.R."/>
            <person name="Peng Y.L."/>
        </authorList>
    </citation>
    <scope>NUCLEOTIDE SEQUENCE</scope>
    <source>
        <strain evidence="1">Y34</strain>
    </source>
</reference>
<dbReference type="Proteomes" id="UP000011086">
    <property type="component" value="Unassembled WGS sequence"/>
</dbReference>
<gene>
    <name evidence="1" type="ORF">OOU_Y34scaffold00703g30</name>
</gene>
<proteinExistence type="predicted"/>
<accession>A0AA97NSN7</accession>
<organism evidence="1">
    <name type="scientific">Pyricularia oryzae (strain Y34)</name>
    <name type="common">Rice blast fungus</name>
    <name type="synonym">Magnaporthe oryzae</name>
    <dbReference type="NCBI Taxonomy" id="1143189"/>
    <lineage>
        <taxon>Eukaryota</taxon>
        <taxon>Fungi</taxon>
        <taxon>Dikarya</taxon>
        <taxon>Ascomycota</taxon>
        <taxon>Pezizomycotina</taxon>
        <taxon>Sordariomycetes</taxon>
        <taxon>Sordariomycetidae</taxon>
        <taxon>Magnaporthales</taxon>
        <taxon>Pyriculariaceae</taxon>
        <taxon>Pyricularia</taxon>
    </lineage>
</organism>
<name>A0AA97NSN7_PYRO3</name>
<dbReference type="AlphaFoldDB" id="A0AA97NSN7"/>
<protein>
    <submittedName>
        <fullName evidence="1">Uncharacterized protein</fullName>
    </submittedName>
</protein>
<sequence length="30" mass="3235">MFSAMMVQRGRAAIFHIYVGCKGKGGDESS</sequence>
<evidence type="ECO:0000313" key="1">
    <source>
        <dbReference type="EMBL" id="ELQ35576.1"/>
    </source>
</evidence>
<dbReference type="EMBL" id="JH793316">
    <property type="protein sequence ID" value="ELQ35576.1"/>
    <property type="molecule type" value="Genomic_DNA"/>
</dbReference>